<dbReference type="InterPro" id="IPR020617">
    <property type="entry name" value="Thiolase_C"/>
</dbReference>
<proteinExistence type="inferred from homology"/>
<evidence type="ECO:0000256" key="1">
    <source>
        <dbReference type="ARBA" id="ARBA00010982"/>
    </source>
</evidence>
<feature type="active site" description="Proton acceptor" evidence="6">
    <location>
        <position position="380"/>
    </location>
</feature>
<protein>
    <recommendedName>
        <fullName evidence="2">acetyl-CoA C-acetyltransferase</fullName>
        <ecNumber evidence="2">2.3.1.9</ecNumber>
    </recommendedName>
    <alternativeName>
        <fullName evidence="5">Acetoacetyl-CoA thiolase</fullName>
    </alternativeName>
</protein>
<gene>
    <name evidence="10" type="ORF">AB840_06815</name>
</gene>
<dbReference type="PIRSF" id="PIRSF000429">
    <property type="entry name" value="Ac-CoA_Ac_transf"/>
    <property type="match status" value="1"/>
</dbReference>
<evidence type="ECO:0000259" key="9">
    <source>
        <dbReference type="Pfam" id="PF02803"/>
    </source>
</evidence>
<organism evidence="10 11">
    <name type="scientific">Megasphaera cerevisiae DSM 20462</name>
    <dbReference type="NCBI Taxonomy" id="1122219"/>
    <lineage>
        <taxon>Bacteria</taxon>
        <taxon>Bacillati</taxon>
        <taxon>Bacillota</taxon>
        <taxon>Negativicutes</taxon>
        <taxon>Veillonellales</taxon>
        <taxon>Veillonellaceae</taxon>
        <taxon>Megasphaera</taxon>
    </lineage>
</organism>
<evidence type="ECO:0000256" key="7">
    <source>
        <dbReference type="RuleBase" id="RU003557"/>
    </source>
</evidence>
<feature type="domain" description="Thiolase N-terminal" evidence="8">
    <location>
        <begin position="5"/>
        <end position="261"/>
    </location>
</feature>
<keyword evidence="4 7" id="KW-0012">Acyltransferase</keyword>
<dbReference type="OrthoDB" id="9764892at2"/>
<dbReference type="RefSeq" id="WP_048514088.1">
    <property type="nucleotide sequence ID" value="NZ_FUXD01000019.1"/>
</dbReference>
<dbReference type="PANTHER" id="PTHR18919">
    <property type="entry name" value="ACETYL-COA C-ACYLTRANSFERASE"/>
    <property type="match status" value="1"/>
</dbReference>
<comment type="similarity">
    <text evidence="1 7">Belongs to the thiolase-like superfamily. Thiolase family.</text>
</comment>
<dbReference type="PROSITE" id="PS00737">
    <property type="entry name" value="THIOLASE_2"/>
    <property type="match status" value="1"/>
</dbReference>
<dbReference type="InterPro" id="IPR020613">
    <property type="entry name" value="Thiolase_CS"/>
</dbReference>
<dbReference type="NCBIfam" id="TIGR01930">
    <property type="entry name" value="AcCoA-C-Actrans"/>
    <property type="match status" value="1"/>
</dbReference>
<dbReference type="AlphaFoldDB" id="A0A0J6WSY8"/>
<dbReference type="SUPFAM" id="SSF53901">
    <property type="entry name" value="Thiolase-like"/>
    <property type="match status" value="2"/>
</dbReference>
<dbReference type="PROSITE" id="PS00098">
    <property type="entry name" value="THIOLASE_1"/>
    <property type="match status" value="1"/>
</dbReference>
<dbReference type="Pfam" id="PF00108">
    <property type="entry name" value="Thiolase_N"/>
    <property type="match status" value="1"/>
</dbReference>
<dbReference type="InterPro" id="IPR020610">
    <property type="entry name" value="Thiolase_AS"/>
</dbReference>
<dbReference type="Gene3D" id="3.40.47.10">
    <property type="match status" value="2"/>
</dbReference>
<evidence type="ECO:0000256" key="3">
    <source>
        <dbReference type="ARBA" id="ARBA00022679"/>
    </source>
</evidence>
<dbReference type="PROSITE" id="PS00099">
    <property type="entry name" value="THIOLASE_3"/>
    <property type="match status" value="1"/>
</dbReference>
<dbReference type="GO" id="GO:0003985">
    <property type="term" value="F:acetyl-CoA C-acetyltransferase activity"/>
    <property type="evidence" value="ECO:0007669"/>
    <property type="project" value="UniProtKB-EC"/>
</dbReference>
<feature type="active site" description="Acyl-thioester intermediate" evidence="6">
    <location>
        <position position="88"/>
    </location>
</feature>
<evidence type="ECO:0000256" key="6">
    <source>
        <dbReference type="PIRSR" id="PIRSR000429-1"/>
    </source>
</evidence>
<dbReference type="InterPro" id="IPR002155">
    <property type="entry name" value="Thiolase"/>
</dbReference>
<dbReference type="PANTHER" id="PTHR18919:SF107">
    <property type="entry name" value="ACETYL-COA ACETYLTRANSFERASE, CYTOSOLIC"/>
    <property type="match status" value="1"/>
</dbReference>
<dbReference type="InterPro" id="IPR016039">
    <property type="entry name" value="Thiolase-like"/>
</dbReference>
<dbReference type="Pfam" id="PF02803">
    <property type="entry name" value="Thiolase_C"/>
    <property type="match status" value="1"/>
</dbReference>
<dbReference type="PATRIC" id="fig|1122219.3.peg.873"/>
<dbReference type="FunFam" id="3.40.47.10:FF:000010">
    <property type="entry name" value="Acetyl-CoA acetyltransferase (Thiolase)"/>
    <property type="match status" value="1"/>
</dbReference>
<sequence>MRDAVIVSACRTAIGSFNGQFADVPAVDLGIAAVKEAVKRAGIPVEQIDEVIMGHVLQAGCGENTARQVSLHAGIPQEVPAFTLNKLCGSGMRAISLAAQQIQLGDADIIVAGGMESMSNAPYALAKARRGYRMGNGALEDLMLRDGLICTENSYHMGVTAENIADRFGVTREDQDALALRSQKLAYKAQVEGKFDSQIVPVIIHKKKGDVICDKDEFIRPNVTMEDLAKLRPAFIKNGTVTAGNASGINDGAAAVIVMSADKAKELGIKPIAKILGWASAGVEPAIMGTGPIPAVHKVLKKVDMTVDQMDLIELNEAFAAQSVYCCRELGVNMDHTNIHGGAIALGHPIGCSGARILVTLLYAMSEPEINGKYGLASLCIGGGQGTALVVERL</sequence>
<dbReference type="FunCoup" id="A0A0J6WSY8">
    <property type="interactions" value="355"/>
</dbReference>
<comment type="caution">
    <text evidence="10">The sequence shown here is derived from an EMBL/GenBank/DDBJ whole genome shotgun (WGS) entry which is preliminary data.</text>
</comment>
<evidence type="ECO:0000256" key="5">
    <source>
        <dbReference type="ARBA" id="ARBA00030755"/>
    </source>
</evidence>
<keyword evidence="11" id="KW-1185">Reference proteome</keyword>
<evidence type="ECO:0000313" key="10">
    <source>
        <dbReference type="EMBL" id="KMO86625.1"/>
    </source>
</evidence>
<dbReference type="EC" id="2.3.1.9" evidence="2"/>
<evidence type="ECO:0000259" key="8">
    <source>
        <dbReference type="Pfam" id="PF00108"/>
    </source>
</evidence>
<evidence type="ECO:0000256" key="4">
    <source>
        <dbReference type="ARBA" id="ARBA00023315"/>
    </source>
</evidence>
<feature type="active site" description="Proton acceptor" evidence="6">
    <location>
        <position position="348"/>
    </location>
</feature>
<dbReference type="CDD" id="cd00751">
    <property type="entry name" value="thiolase"/>
    <property type="match status" value="1"/>
</dbReference>
<feature type="domain" description="Thiolase C-terminal" evidence="9">
    <location>
        <begin position="270"/>
        <end position="393"/>
    </location>
</feature>
<dbReference type="InterPro" id="IPR020616">
    <property type="entry name" value="Thiolase_N"/>
</dbReference>
<dbReference type="Proteomes" id="UP000036503">
    <property type="component" value="Unassembled WGS sequence"/>
</dbReference>
<dbReference type="EMBL" id="LEKT01000018">
    <property type="protein sequence ID" value="KMO86625.1"/>
    <property type="molecule type" value="Genomic_DNA"/>
</dbReference>
<keyword evidence="3 7" id="KW-0808">Transferase</keyword>
<dbReference type="STRING" id="39029.BSR42_09845"/>
<dbReference type="InParanoid" id="A0A0J6WSY8"/>
<name>A0A0J6WSY8_9FIRM</name>
<evidence type="ECO:0000313" key="11">
    <source>
        <dbReference type="Proteomes" id="UP000036503"/>
    </source>
</evidence>
<dbReference type="InterPro" id="IPR020615">
    <property type="entry name" value="Thiolase_acyl_enz_int_AS"/>
</dbReference>
<evidence type="ECO:0000256" key="2">
    <source>
        <dbReference type="ARBA" id="ARBA00012705"/>
    </source>
</evidence>
<accession>A0A0J6WSY8</accession>
<reference evidence="10 11" key="1">
    <citation type="submission" date="2015-06" db="EMBL/GenBank/DDBJ databases">
        <title>Draft genome sequence of beer spoilage bacterium Megasphaera cerevisiae type strain 20462.</title>
        <authorList>
            <person name="Kutumbaka K."/>
            <person name="Pasmowitz J."/>
            <person name="Mategko J."/>
            <person name="Reyes D."/>
            <person name="Friedrich A."/>
            <person name="Han S."/>
            <person name="Martens-Habbena W."/>
            <person name="Neal-McKinney J."/>
            <person name="Janagama H.K."/>
            <person name="Nadala C."/>
            <person name="Samadpour M."/>
        </authorList>
    </citation>
    <scope>NUCLEOTIDE SEQUENCE [LARGE SCALE GENOMIC DNA]</scope>
    <source>
        <strain evidence="10 11">DSM 20462</strain>
    </source>
</reference>